<dbReference type="EMBL" id="HBEF01018268">
    <property type="protein sequence ID" value="CAD8339157.1"/>
    <property type="molecule type" value="Transcribed_RNA"/>
</dbReference>
<gene>
    <name evidence="2" type="ORF">CAUS1442_LOCUS11290</name>
</gene>
<protein>
    <recommendedName>
        <fullName evidence="3">MRPL25 domain-containing protein</fullName>
    </recommendedName>
</protein>
<evidence type="ECO:0000256" key="1">
    <source>
        <dbReference type="SAM" id="MobiDB-lite"/>
    </source>
</evidence>
<reference evidence="2" key="1">
    <citation type="submission" date="2021-01" db="EMBL/GenBank/DDBJ databases">
        <authorList>
            <person name="Corre E."/>
            <person name="Pelletier E."/>
            <person name="Niang G."/>
            <person name="Scheremetjew M."/>
            <person name="Finn R."/>
            <person name="Kale V."/>
            <person name="Holt S."/>
            <person name="Cochrane G."/>
            <person name="Meng A."/>
            <person name="Brown T."/>
            <person name="Cohen L."/>
        </authorList>
    </citation>
    <scope>NUCLEOTIDE SEQUENCE</scope>
    <source>
        <strain evidence="2">CCMP3328</strain>
    </source>
</reference>
<organism evidence="2">
    <name type="scientific">Craspedostauros australis</name>
    <dbReference type="NCBI Taxonomy" id="1486917"/>
    <lineage>
        <taxon>Eukaryota</taxon>
        <taxon>Sar</taxon>
        <taxon>Stramenopiles</taxon>
        <taxon>Ochrophyta</taxon>
        <taxon>Bacillariophyta</taxon>
        <taxon>Bacillariophyceae</taxon>
        <taxon>Bacillariophycidae</taxon>
        <taxon>Naviculales</taxon>
        <taxon>Naviculaceae</taxon>
        <taxon>Craspedostauros</taxon>
    </lineage>
</organism>
<evidence type="ECO:0000313" key="2">
    <source>
        <dbReference type="EMBL" id="CAD8339157.1"/>
    </source>
</evidence>
<proteinExistence type="predicted"/>
<name>A0A7R9ZNN0_9STRA</name>
<feature type="region of interest" description="Disordered" evidence="1">
    <location>
        <begin position="90"/>
        <end position="109"/>
    </location>
</feature>
<dbReference type="AlphaFoldDB" id="A0A7R9ZNN0"/>
<evidence type="ECO:0008006" key="3">
    <source>
        <dbReference type="Google" id="ProtNLM"/>
    </source>
</evidence>
<sequence>MRAALRHLCQKGAEALKPQKVLSKAAENGFTYKETHVWRRPVVSKRVGKVLRKQALRDGTYGTFDVTTGVGWDPLWDPVLMPNQFKVSRYGRMQPKKKTSRERTREERAQKIEKNLETRLDKMEEYYANKETLKVKDTSFEAKYKQMMRSGARGGPGGA</sequence>
<accession>A0A7R9ZNN0</accession>